<dbReference type="EMBL" id="CM004473">
    <property type="protein sequence ID" value="OCT82301.1"/>
    <property type="molecule type" value="Genomic_DNA"/>
</dbReference>
<reference evidence="2" key="1">
    <citation type="journal article" date="2016" name="Nature">
        <title>Genome evolution in the allotetraploid frog Xenopus laevis.</title>
        <authorList>
            <person name="Session A.M."/>
            <person name="Uno Y."/>
            <person name="Kwon T."/>
            <person name="Chapman J.A."/>
            <person name="Toyoda A."/>
            <person name="Takahashi S."/>
            <person name="Fukui A."/>
            <person name="Hikosaka A."/>
            <person name="Suzuki A."/>
            <person name="Kondo M."/>
            <person name="van Heeringen S.J."/>
            <person name="Quigley I."/>
            <person name="Heinz S."/>
            <person name="Ogino H."/>
            <person name="Ochi H."/>
            <person name="Hellsten U."/>
            <person name="Lyons J.B."/>
            <person name="Simakov O."/>
            <person name="Putnam N."/>
            <person name="Stites J."/>
            <person name="Kuroki Y."/>
            <person name="Tanaka T."/>
            <person name="Michiue T."/>
            <person name="Watanabe M."/>
            <person name="Bogdanovic O."/>
            <person name="Lister R."/>
            <person name="Georgiou G."/>
            <person name="Paranjpe S.S."/>
            <person name="van Kruijsbergen I."/>
            <person name="Shu S."/>
            <person name="Carlson J."/>
            <person name="Kinoshita T."/>
            <person name="Ohta Y."/>
            <person name="Mawaribuchi S."/>
            <person name="Jenkins J."/>
            <person name="Grimwood J."/>
            <person name="Schmutz J."/>
            <person name="Mitros T."/>
            <person name="Mozaffari S.V."/>
            <person name="Suzuki Y."/>
            <person name="Haramoto Y."/>
            <person name="Yamamoto T.S."/>
            <person name="Takagi C."/>
            <person name="Heald R."/>
            <person name="Miller K."/>
            <person name="Haudenschild C."/>
            <person name="Kitzman J."/>
            <person name="Nakayama T."/>
            <person name="Izutsu Y."/>
            <person name="Robert J."/>
            <person name="Fortriede J."/>
            <person name="Burns K."/>
            <person name="Lotay V."/>
            <person name="Karimi K."/>
            <person name="Yasuoka Y."/>
            <person name="Dichmann D.S."/>
            <person name="Flajnik M.F."/>
            <person name="Houston D.W."/>
            <person name="Shendure J."/>
            <person name="DuPasquier L."/>
            <person name="Vize P.D."/>
            <person name="Zorn A.M."/>
            <person name="Ito M."/>
            <person name="Marcotte E.M."/>
            <person name="Wallingford J.B."/>
            <person name="Ito Y."/>
            <person name="Asashima M."/>
            <person name="Ueno N."/>
            <person name="Matsuda Y."/>
            <person name="Veenstra G.J."/>
            <person name="Fujiyama A."/>
            <person name="Harland R.M."/>
            <person name="Taira M."/>
            <person name="Rokhsar D.S."/>
        </authorList>
    </citation>
    <scope>NUCLEOTIDE SEQUENCE [LARGE SCALE GENOMIC DNA]</scope>
    <source>
        <strain evidence="2">J</strain>
    </source>
</reference>
<name>A0A974D127_XENLA</name>
<accession>A0A974D127</accession>
<dbReference type="AlphaFoldDB" id="A0A974D127"/>
<gene>
    <name evidence="1" type="ORF">XELAEV_18024822mg</name>
</gene>
<protein>
    <submittedName>
        <fullName evidence="1">Uncharacterized protein</fullName>
    </submittedName>
</protein>
<organism evidence="1 2">
    <name type="scientific">Xenopus laevis</name>
    <name type="common">African clawed frog</name>
    <dbReference type="NCBI Taxonomy" id="8355"/>
    <lineage>
        <taxon>Eukaryota</taxon>
        <taxon>Metazoa</taxon>
        <taxon>Chordata</taxon>
        <taxon>Craniata</taxon>
        <taxon>Vertebrata</taxon>
        <taxon>Euteleostomi</taxon>
        <taxon>Amphibia</taxon>
        <taxon>Batrachia</taxon>
        <taxon>Anura</taxon>
        <taxon>Pipoidea</taxon>
        <taxon>Pipidae</taxon>
        <taxon>Xenopodinae</taxon>
        <taxon>Xenopus</taxon>
        <taxon>Xenopus</taxon>
    </lineage>
</organism>
<dbReference type="Proteomes" id="UP000694892">
    <property type="component" value="Chromosome 4S"/>
</dbReference>
<sequence>MKNIFHESFNAYKTDIEPRASDLTLPHLQCSRRLFEILLSHRRVTAAFIEGENIPVTLEGEAARVLNFDTGCGVNLGLRGLESLEEFIYKVATAVDQNDIFEALAAKIKHSKQVVEDFRFHGLSASVFE</sequence>
<evidence type="ECO:0000313" key="1">
    <source>
        <dbReference type="EMBL" id="OCT82301.1"/>
    </source>
</evidence>
<proteinExistence type="predicted"/>
<evidence type="ECO:0000313" key="2">
    <source>
        <dbReference type="Proteomes" id="UP000694892"/>
    </source>
</evidence>
<dbReference type="OMA" id="CRCETEP"/>